<gene>
    <name evidence="3" type="primary">mobB</name>
    <name evidence="3" type="ORF">NEE14_006250</name>
</gene>
<reference evidence="3 4" key="1">
    <citation type="submission" date="2024-02" db="EMBL/GenBank/DDBJ databases">
        <title>Whole genome sequencing of Parabacteroides sp. AD58.</title>
        <authorList>
            <person name="Chaplin A.V."/>
            <person name="Pikina A.P."/>
            <person name="Sokolova S.R."/>
            <person name="Korostin D.O."/>
            <person name="Efimov B.A."/>
        </authorList>
    </citation>
    <scope>NUCLEOTIDE SEQUENCE [LARGE SCALE GENOMIC DNA]</scope>
    <source>
        <strain evidence="3 4">AD58</strain>
    </source>
</reference>
<dbReference type="InterPro" id="IPR005094">
    <property type="entry name" value="Endonuclease_MobA/VirD2"/>
</dbReference>
<keyword evidence="4" id="KW-1185">Reference proteome</keyword>
<evidence type="ECO:0000313" key="3">
    <source>
        <dbReference type="EMBL" id="WWV67562.1"/>
    </source>
</evidence>
<name>A0ABZ2INT3_9BACT</name>
<organism evidence="3 4">
    <name type="scientific">Parabacteroides absconsus</name>
    <dbReference type="NCBI Taxonomy" id="2951805"/>
    <lineage>
        <taxon>Bacteria</taxon>
        <taxon>Pseudomonadati</taxon>
        <taxon>Bacteroidota</taxon>
        <taxon>Bacteroidia</taxon>
        <taxon>Bacteroidales</taxon>
        <taxon>Tannerellaceae</taxon>
        <taxon>Parabacteroides</taxon>
    </lineage>
</organism>
<evidence type="ECO:0000256" key="1">
    <source>
        <dbReference type="SAM" id="MobiDB-lite"/>
    </source>
</evidence>
<dbReference type="NCBIfam" id="NF041325">
    <property type="entry name" value="Bacteroid_MobB"/>
    <property type="match status" value="1"/>
</dbReference>
<accession>A0ABZ2INT3</accession>
<dbReference type="EMBL" id="CP146284">
    <property type="protein sequence ID" value="WWV67562.1"/>
    <property type="molecule type" value="Genomic_DNA"/>
</dbReference>
<evidence type="ECO:0000259" key="2">
    <source>
        <dbReference type="Pfam" id="PF03432"/>
    </source>
</evidence>
<dbReference type="Proteomes" id="UP001320603">
    <property type="component" value="Chromosome"/>
</dbReference>
<dbReference type="RefSeq" id="WP_251967089.1">
    <property type="nucleotide sequence ID" value="NZ_CP146284.1"/>
</dbReference>
<evidence type="ECO:0000313" key="4">
    <source>
        <dbReference type="Proteomes" id="UP001320603"/>
    </source>
</evidence>
<feature type="domain" description="MobA/VirD2-like nuclease" evidence="2">
    <location>
        <begin position="47"/>
        <end position="153"/>
    </location>
</feature>
<protein>
    <submittedName>
        <fullName evidence="3">Conjugal transfer protein MobB</fullName>
    </submittedName>
</protein>
<dbReference type="Pfam" id="PF03432">
    <property type="entry name" value="Relaxase"/>
    <property type="match status" value="1"/>
</dbReference>
<sequence length="418" mass="47919">MVAKINRGVSLYGAVIYNQRKVDEATARIIAGNRMITDLTGNPHNVMQQTLWAFDSYLAANRNTEKPVLHISLNPSVDDRLTDGQFAELAREYMQKMGYGDQPYIVYLHEDIDRRHVHIVSTCVKENGEKISDAYEWNRSMKACRELENKFGLKPVADKRNELLAPYLKKADYRDGDVKRQVGNILKSVFTAYRFQTFGEFSAMLSCFNIEAKQVRGEFEGSPYNGIVYTLTDDTGRPVCTPIKSSLIGKRFGYEGIEKRIGVNVRDFRNRKWQPKIHDTVALAMHGCRGNREDFIRLLREKGINVVFRENEEGRIYGVTFIDHKNREVYNGSRLGKEFSANAFEQLFSRPQEFPEQEAPGQYAGTRESLSDSMESTIEQAFGIFSPDINGPDPQEEALARKLQRKKKKKKRRSRGIS</sequence>
<feature type="region of interest" description="Disordered" evidence="1">
    <location>
        <begin position="354"/>
        <end position="373"/>
    </location>
</feature>
<proteinExistence type="predicted"/>